<dbReference type="Gene3D" id="3.40.50.980">
    <property type="match status" value="2"/>
</dbReference>
<dbReference type="CDD" id="cd12116">
    <property type="entry name" value="A_NRPS_Ta1_like"/>
    <property type="match status" value="1"/>
</dbReference>
<dbReference type="FunFam" id="3.40.50.12780:FF:000012">
    <property type="entry name" value="Non-ribosomal peptide synthetase"/>
    <property type="match status" value="1"/>
</dbReference>
<organism evidence="5 6">
    <name type="scientific">Thiocapsa imhoffii</name>
    <dbReference type="NCBI Taxonomy" id="382777"/>
    <lineage>
        <taxon>Bacteria</taxon>
        <taxon>Pseudomonadati</taxon>
        <taxon>Pseudomonadota</taxon>
        <taxon>Gammaproteobacteria</taxon>
        <taxon>Chromatiales</taxon>
        <taxon>Chromatiaceae</taxon>
        <taxon>Thiocapsa</taxon>
    </lineage>
</organism>
<dbReference type="Pfam" id="PF00501">
    <property type="entry name" value="AMP-binding"/>
    <property type="match status" value="1"/>
</dbReference>
<dbReference type="FunFam" id="2.30.38.10:FF:000001">
    <property type="entry name" value="Non-ribosomal peptide synthetase PvdI"/>
    <property type="match status" value="1"/>
</dbReference>
<dbReference type="PRINTS" id="PR00154">
    <property type="entry name" value="AMPBINDING"/>
</dbReference>
<dbReference type="GO" id="GO:0003824">
    <property type="term" value="F:catalytic activity"/>
    <property type="evidence" value="ECO:0007669"/>
    <property type="project" value="InterPro"/>
</dbReference>
<dbReference type="InterPro" id="IPR010071">
    <property type="entry name" value="AA_adenyl_dom"/>
</dbReference>
<dbReference type="InterPro" id="IPR000873">
    <property type="entry name" value="AMP-dep_synth/lig_dom"/>
</dbReference>
<dbReference type="GO" id="GO:0005737">
    <property type="term" value="C:cytoplasm"/>
    <property type="evidence" value="ECO:0007669"/>
    <property type="project" value="TreeGrafter"/>
</dbReference>
<dbReference type="Proteomes" id="UP001138802">
    <property type="component" value="Unassembled WGS sequence"/>
</dbReference>
<evidence type="ECO:0000256" key="3">
    <source>
        <dbReference type="ARBA" id="ARBA00022553"/>
    </source>
</evidence>
<evidence type="ECO:0000256" key="1">
    <source>
        <dbReference type="ARBA" id="ARBA00001957"/>
    </source>
</evidence>
<dbReference type="InterPro" id="IPR020806">
    <property type="entry name" value="PKS_PP-bd"/>
</dbReference>
<gene>
    <name evidence="5" type="ORF">CKO25_09315</name>
</gene>
<dbReference type="PROSITE" id="PS50075">
    <property type="entry name" value="CARRIER"/>
    <property type="match status" value="1"/>
</dbReference>
<dbReference type="CDD" id="cd19531">
    <property type="entry name" value="LCL_NRPS-like"/>
    <property type="match status" value="1"/>
</dbReference>
<dbReference type="InterPro" id="IPR020459">
    <property type="entry name" value="AMP-binding"/>
</dbReference>
<dbReference type="FunFam" id="1.10.1200.10:FF:000016">
    <property type="entry name" value="Non-ribosomal peptide synthase"/>
    <property type="match status" value="1"/>
</dbReference>
<dbReference type="SMART" id="SM00823">
    <property type="entry name" value="PKS_PP"/>
    <property type="match status" value="1"/>
</dbReference>
<keyword evidence="2" id="KW-0596">Phosphopantetheine</keyword>
<dbReference type="Pfam" id="PF00550">
    <property type="entry name" value="PP-binding"/>
    <property type="match status" value="1"/>
</dbReference>
<dbReference type="SUPFAM" id="SSF47336">
    <property type="entry name" value="ACP-like"/>
    <property type="match status" value="1"/>
</dbReference>
<dbReference type="InterPro" id="IPR006162">
    <property type="entry name" value="Ppantetheine_attach_site"/>
</dbReference>
<comment type="caution">
    <text evidence="5">The sequence shown here is derived from an EMBL/GenBank/DDBJ whole genome shotgun (WGS) entry which is preliminary data.</text>
</comment>
<dbReference type="InterPro" id="IPR023213">
    <property type="entry name" value="CAT-like_dom_sf"/>
</dbReference>
<dbReference type="SUPFAM" id="SSF56801">
    <property type="entry name" value="Acetyl-CoA synthetase-like"/>
    <property type="match status" value="1"/>
</dbReference>
<dbReference type="Gene3D" id="2.30.38.10">
    <property type="entry name" value="Luciferase, Domain 3"/>
    <property type="match status" value="1"/>
</dbReference>
<dbReference type="InterPro" id="IPR009081">
    <property type="entry name" value="PP-bd_ACP"/>
</dbReference>
<dbReference type="EMBL" id="NRSD01000007">
    <property type="protein sequence ID" value="MBK1644843.1"/>
    <property type="molecule type" value="Genomic_DNA"/>
</dbReference>
<dbReference type="SUPFAM" id="SSF52777">
    <property type="entry name" value="CoA-dependent acyltransferases"/>
    <property type="match status" value="2"/>
</dbReference>
<dbReference type="GO" id="GO:0044550">
    <property type="term" value="P:secondary metabolite biosynthetic process"/>
    <property type="evidence" value="ECO:0007669"/>
    <property type="project" value="UniProtKB-ARBA"/>
</dbReference>
<name>A0A9X0WHS5_9GAMM</name>
<proteinExistence type="predicted"/>
<feature type="domain" description="Carrier" evidence="4">
    <location>
        <begin position="969"/>
        <end position="1044"/>
    </location>
</feature>
<dbReference type="PROSITE" id="PS00012">
    <property type="entry name" value="PHOSPHOPANTETHEINE"/>
    <property type="match status" value="1"/>
</dbReference>
<dbReference type="InterPro" id="IPR036736">
    <property type="entry name" value="ACP-like_sf"/>
</dbReference>
<dbReference type="InterPro" id="IPR025110">
    <property type="entry name" value="AMP-bd_C"/>
</dbReference>
<dbReference type="PANTHER" id="PTHR45527">
    <property type="entry name" value="NONRIBOSOMAL PEPTIDE SYNTHETASE"/>
    <property type="match status" value="1"/>
</dbReference>
<dbReference type="Gene3D" id="3.30.300.30">
    <property type="match status" value="1"/>
</dbReference>
<dbReference type="PROSITE" id="PS00455">
    <property type="entry name" value="AMP_BINDING"/>
    <property type="match status" value="1"/>
</dbReference>
<evidence type="ECO:0000313" key="5">
    <source>
        <dbReference type="EMBL" id="MBK1644843.1"/>
    </source>
</evidence>
<dbReference type="PANTHER" id="PTHR45527:SF1">
    <property type="entry name" value="FATTY ACID SYNTHASE"/>
    <property type="match status" value="1"/>
</dbReference>
<dbReference type="InterPro" id="IPR045851">
    <property type="entry name" value="AMP-bd_C_sf"/>
</dbReference>
<dbReference type="NCBIfam" id="TIGR01733">
    <property type="entry name" value="AA-adenyl-dom"/>
    <property type="match status" value="1"/>
</dbReference>
<dbReference type="Pfam" id="PF00668">
    <property type="entry name" value="Condensation"/>
    <property type="match status" value="1"/>
</dbReference>
<accession>A0A9X0WHS5</accession>
<evidence type="ECO:0000256" key="2">
    <source>
        <dbReference type="ARBA" id="ARBA00022450"/>
    </source>
</evidence>
<sequence length="1064" mass="116734">MKATPVDYDPFADGALAKTLKVTEAQKEIWAATQLGEDASCAFNESVSIHLRGELDLDALALAIERLVHRHEAMRTTFTPDGDLLCLLEVVRPAVTRHDLSASADPDDALRAFCAQAVIKPFDLEHGPLFRFDLVRLEPGHHVLVVTAHHIVFDGWSSAVAIGELGVLYDELCGINNTPLPSPPRFSDYVAFLDQQDPKADADYWIEQFSGTLPAFELPLDKPRPAFRTFRAGRVDHLFDEALTADLNHAARRCRASLVVTLFAAWMAYLHRITGATDLVTGMPAAGQNASGLQGLIGHCVNLLPIRVAVDPTMSFEALVGVVRAKVLDAVEHQLYTFGSLLQALPIPRDPSRIPLVPVQFNLDPTGIVTQGFTGLVVRVFNNPRQFENFEWFLNLTKVPEGIRLECQYNADLFDEVSIQDRLREFECLLRGVVSDSQECIGRLPLVPDDWRERLLETWNQTDGEFAIDLGTDALIAAQSERTPDAVALIGLSERLSYQGLDERVAHLAGVLRSQGVGRGALVGIALERDLDLVIAALAVWRLGAAYVPLDPDFPRERLRDMVLDARLAHVISSRAVAEDLALTDVAIVRLDALDQDSAGTEPVMQSCSLPDDLAYLIYTSGSTGKPKGVRVLHRNVVNFLRSMAIRPGIAAGDLLVAVTTLSFDISVLELFLPLTTGACTQIASQEQTRDGQALCELLETSGATMMQATPATWRMLIESDWNPSRPFVALCGGEALPGELAQRLIERASRVFNMYGPTETTIWSAVHAVTVAEPMTPIGTPIHNTQLYVLNDAMRIAPVGVAGELYIGGQGVAAGYHERPELTQERFVASPFRAGERLYRTGDLARWRRDGVMDYLGRSDTQVKVRGFRIELGELESALLAYPGVREAVARVYEPAPGDTRLVAYYVSDAEEEIPLGPLREALGARLPAYMLPQHLMRLEHIPLTPNRKADRQALPAPTLSERRTIVAPRTEAERAVASIWKGVLGVDEVGVGDDFFALGGHSILATRVVARLRDELGIQLPLRRLFENARLESLAGHVATLLALRDASSDEGDGIDREEMAF</sequence>
<dbReference type="Pfam" id="PF13193">
    <property type="entry name" value="AMP-binding_C"/>
    <property type="match status" value="1"/>
</dbReference>
<dbReference type="AlphaFoldDB" id="A0A9X0WHS5"/>
<dbReference type="InterPro" id="IPR001242">
    <property type="entry name" value="Condensation_dom"/>
</dbReference>
<evidence type="ECO:0000313" key="6">
    <source>
        <dbReference type="Proteomes" id="UP001138802"/>
    </source>
</evidence>
<comment type="cofactor">
    <cofactor evidence="1">
        <name>pantetheine 4'-phosphate</name>
        <dbReference type="ChEBI" id="CHEBI:47942"/>
    </cofactor>
</comment>
<protein>
    <recommendedName>
        <fullName evidence="4">Carrier domain-containing protein</fullName>
    </recommendedName>
</protein>
<dbReference type="Gene3D" id="1.10.1200.10">
    <property type="entry name" value="ACP-like"/>
    <property type="match status" value="1"/>
</dbReference>
<dbReference type="Gene3D" id="3.30.559.30">
    <property type="entry name" value="Nonribosomal peptide synthetase, condensation domain"/>
    <property type="match status" value="1"/>
</dbReference>
<dbReference type="RefSeq" id="WP_242467524.1">
    <property type="nucleotide sequence ID" value="NZ_NRSD01000007.1"/>
</dbReference>
<keyword evidence="3" id="KW-0597">Phosphoprotein</keyword>
<dbReference type="GO" id="GO:0031177">
    <property type="term" value="F:phosphopantetheine binding"/>
    <property type="evidence" value="ECO:0007669"/>
    <property type="project" value="InterPro"/>
</dbReference>
<dbReference type="InterPro" id="IPR020845">
    <property type="entry name" value="AMP-binding_CS"/>
</dbReference>
<evidence type="ECO:0000259" key="4">
    <source>
        <dbReference type="PROSITE" id="PS50075"/>
    </source>
</evidence>
<dbReference type="FunFam" id="3.30.300.30:FF:000010">
    <property type="entry name" value="Enterobactin synthetase component F"/>
    <property type="match status" value="1"/>
</dbReference>
<reference evidence="5 6" key="1">
    <citation type="journal article" date="2020" name="Microorganisms">
        <title>Osmotic Adaptation and Compatible Solute Biosynthesis of Phototrophic Bacteria as Revealed from Genome Analyses.</title>
        <authorList>
            <person name="Imhoff J.F."/>
            <person name="Rahn T."/>
            <person name="Kunzel S."/>
            <person name="Keller A."/>
            <person name="Neulinger S.C."/>
        </authorList>
    </citation>
    <scope>NUCLEOTIDE SEQUENCE [LARGE SCALE GENOMIC DNA]</scope>
    <source>
        <strain evidence="5 6">DSM 21303</strain>
    </source>
</reference>
<dbReference type="GO" id="GO:0072330">
    <property type="term" value="P:monocarboxylic acid biosynthetic process"/>
    <property type="evidence" value="ECO:0007669"/>
    <property type="project" value="UniProtKB-ARBA"/>
</dbReference>
<dbReference type="Gene3D" id="3.30.559.10">
    <property type="entry name" value="Chloramphenicol acetyltransferase-like domain"/>
    <property type="match status" value="1"/>
</dbReference>
<dbReference type="FunFam" id="3.40.50.980:FF:000001">
    <property type="entry name" value="Non-ribosomal peptide synthetase"/>
    <property type="match status" value="1"/>
</dbReference>
<keyword evidence="6" id="KW-1185">Reference proteome</keyword>
<dbReference type="GO" id="GO:0043041">
    <property type="term" value="P:amino acid activation for nonribosomal peptide biosynthetic process"/>
    <property type="evidence" value="ECO:0007669"/>
    <property type="project" value="TreeGrafter"/>
</dbReference>